<protein>
    <submittedName>
        <fullName evidence="8">Response regulator</fullName>
    </submittedName>
</protein>
<dbReference type="InterPro" id="IPR039420">
    <property type="entry name" value="WalR-like"/>
</dbReference>
<dbReference type="Proteomes" id="UP001501523">
    <property type="component" value="Unassembled WGS sequence"/>
</dbReference>
<dbReference type="EMBL" id="BAAAEU010000027">
    <property type="protein sequence ID" value="GAA0724017.1"/>
    <property type="molecule type" value="Genomic_DNA"/>
</dbReference>
<feature type="domain" description="Response regulatory" evidence="6">
    <location>
        <begin position="2"/>
        <end position="116"/>
    </location>
</feature>
<organism evidence="8 9">
    <name type="scientific">Dokdonella soli</name>
    <dbReference type="NCBI Taxonomy" id="529810"/>
    <lineage>
        <taxon>Bacteria</taxon>
        <taxon>Pseudomonadati</taxon>
        <taxon>Pseudomonadota</taxon>
        <taxon>Gammaproteobacteria</taxon>
        <taxon>Lysobacterales</taxon>
        <taxon>Rhodanobacteraceae</taxon>
        <taxon>Dokdonella</taxon>
    </lineage>
</organism>
<gene>
    <name evidence="8" type="ORF">GCM10009105_36450</name>
</gene>
<accession>A0ABN1IYQ6</accession>
<evidence type="ECO:0000259" key="6">
    <source>
        <dbReference type="PROSITE" id="PS50110"/>
    </source>
</evidence>
<dbReference type="PROSITE" id="PS50110">
    <property type="entry name" value="RESPONSE_REGULATORY"/>
    <property type="match status" value="1"/>
</dbReference>
<dbReference type="SUPFAM" id="SSF52172">
    <property type="entry name" value="CheY-like"/>
    <property type="match status" value="1"/>
</dbReference>
<sequence length="221" mass="24199">MHVLIVEDDPSLGRGIQTALARWTWTSEWAMDGAAALAMAKSGHFDVILLDLGLPKIDGLEVLRLLRQGGSTTPVLVLTARDTLAARVTGLDSGADDYLIKPFELDELAARLRALHRRTHGSASALLEVDALAIDTVSHQATWEGRPLELSRLEFLLLRTLAERAGRVVTREFLEQALYGSEGVESNALEVHVHSLRRKLQPDAIKTARGLGYLLVRKASP</sequence>
<dbReference type="InterPro" id="IPR011006">
    <property type="entry name" value="CheY-like_superfamily"/>
</dbReference>
<evidence type="ECO:0000313" key="8">
    <source>
        <dbReference type="EMBL" id="GAA0724017.1"/>
    </source>
</evidence>
<reference evidence="8 9" key="1">
    <citation type="journal article" date="2019" name="Int. J. Syst. Evol. Microbiol.">
        <title>The Global Catalogue of Microorganisms (GCM) 10K type strain sequencing project: providing services to taxonomists for standard genome sequencing and annotation.</title>
        <authorList>
            <consortium name="The Broad Institute Genomics Platform"/>
            <consortium name="The Broad Institute Genome Sequencing Center for Infectious Disease"/>
            <person name="Wu L."/>
            <person name="Ma J."/>
        </authorList>
    </citation>
    <scope>NUCLEOTIDE SEQUENCE [LARGE SCALE GENOMIC DNA]</scope>
    <source>
        <strain evidence="8 9">JCM 15421</strain>
    </source>
</reference>
<dbReference type="Pfam" id="PF00072">
    <property type="entry name" value="Response_reg"/>
    <property type="match status" value="1"/>
</dbReference>
<evidence type="ECO:0000313" key="9">
    <source>
        <dbReference type="Proteomes" id="UP001501523"/>
    </source>
</evidence>
<dbReference type="Gene3D" id="1.10.10.10">
    <property type="entry name" value="Winged helix-like DNA-binding domain superfamily/Winged helix DNA-binding domain"/>
    <property type="match status" value="1"/>
</dbReference>
<feature type="DNA-binding region" description="OmpR/PhoB-type" evidence="5">
    <location>
        <begin position="124"/>
        <end position="217"/>
    </location>
</feature>
<dbReference type="Gene3D" id="3.40.50.2300">
    <property type="match status" value="1"/>
</dbReference>
<evidence type="ECO:0000259" key="7">
    <source>
        <dbReference type="PROSITE" id="PS51755"/>
    </source>
</evidence>
<keyword evidence="9" id="KW-1185">Reference proteome</keyword>
<dbReference type="PROSITE" id="PS51755">
    <property type="entry name" value="OMPR_PHOB"/>
    <property type="match status" value="1"/>
</dbReference>
<dbReference type="Pfam" id="PF00486">
    <property type="entry name" value="Trans_reg_C"/>
    <property type="match status" value="1"/>
</dbReference>
<dbReference type="CDD" id="cd17624">
    <property type="entry name" value="REC_OmpR_PmrA-like"/>
    <property type="match status" value="1"/>
</dbReference>
<keyword evidence="3" id="KW-0804">Transcription</keyword>
<dbReference type="PANTHER" id="PTHR48111:SF67">
    <property type="entry name" value="TRANSCRIPTIONAL REGULATORY PROTEIN TCTD"/>
    <property type="match status" value="1"/>
</dbReference>
<dbReference type="Gene3D" id="6.10.250.690">
    <property type="match status" value="1"/>
</dbReference>
<evidence type="ECO:0000256" key="3">
    <source>
        <dbReference type="ARBA" id="ARBA00023163"/>
    </source>
</evidence>
<dbReference type="PANTHER" id="PTHR48111">
    <property type="entry name" value="REGULATOR OF RPOS"/>
    <property type="match status" value="1"/>
</dbReference>
<evidence type="ECO:0000256" key="4">
    <source>
        <dbReference type="PROSITE-ProRule" id="PRU00169"/>
    </source>
</evidence>
<proteinExistence type="predicted"/>
<evidence type="ECO:0000256" key="1">
    <source>
        <dbReference type="ARBA" id="ARBA00023015"/>
    </source>
</evidence>
<dbReference type="CDD" id="cd00383">
    <property type="entry name" value="trans_reg_C"/>
    <property type="match status" value="1"/>
</dbReference>
<feature type="domain" description="OmpR/PhoB-type" evidence="7">
    <location>
        <begin position="124"/>
        <end position="217"/>
    </location>
</feature>
<dbReference type="InterPro" id="IPR001867">
    <property type="entry name" value="OmpR/PhoB-type_DNA-bd"/>
</dbReference>
<evidence type="ECO:0000256" key="2">
    <source>
        <dbReference type="ARBA" id="ARBA00023125"/>
    </source>
</evidence>
<keyword evidence="4" id="KW-0597">Phosphoprotein</keyword>
<keyword evidence="1" id="KW-0805">Transcription regulation</keyword>
<dbReference type="RefSeq" id="WP_343793870.1">
    <property type="nucleotide sequence ID" value="NZ_BAAAEU010000027.1"/>
</dbReference>
<dbReference type="SMART" id="SM00862">
    <property type="entry name" value="Trans_reg_C"/>
    <property type="match status" value="1"/>
</dbReference>
<feature type="modified residue" description="4-aspartylphosphate" evidence="4">
    <location>
        <position position="51"/>
    </location>
</feature>
<comment type="caution">
    <text evidence="8">The sequence shown here is derived from an EMBL/GenBank/DDBJ whole genome shotgun (WGS) entry which is preliminary data.</text>
</comment>
<keyword evidence="2 5" id="KW-0238">DNA-binding</keyword>
<dbReference type="InterPro" id="IPR001789">
    <property type="entry name" value="Sig_transdc_resp-reg_receiver"/>
</dbReference>
<dbReference type="SMART" id="SM00448">
    <property type="entry name" value="REC"/>
    <property type="match status" value="1"/>
</dbReference>
<evidence type="ECO:0000256" key="5">
    <source>
        <dbReference type="PROSITE-ProRule" id="PRU01091"/>
    </source>
</evidence>
<dbReference type="InterPro" id="IPR036388">
    <property type="entry name" value="WH-like_DNA-bd_sf"/>
</dbReference>
<name>A0ABN1IYQ6_9GAMM</name>